<keyword evidence="3" id="KW-1133">Transmembrane helix</keyword>
<feature type="region of interest" description="Disordered" evidence="2">
    <location>
        <begin position="1469"/>
        <end position="1505"/>
    </location>
</feature>
<accession>A0AAJ2R0Z0</accession>
<proteinExistence type="predicted"/>
<name>A0AAJ2R0Z0_DELAC</name>
<keyword evidence="3" id="KW-0472">Membrane</keyword>
<evidence type="ECO:0000313" key="5">
    <source>
        <dbReference type="EMBL" id="MDX4953816.1"/>
    </source>
</evidence>
<feature type="transmembrane region" description="Helical" evidence="3">
    <location>
        <begin position="864"/>
        <end position="885"/>
    </location>
</feature>
<dbReference type="InterPro" id="IPR009628">
    <property type="entry name" value="Phage_tape_measure_N"/>
</dbReference>
<reference evidence="5" key="1">
    <citation type="submission" date="2023-11" db="EMBL/GenBank/DDBJ databases">
        <title>Identification and selenium tolerance of Delftia acidovorans R3-25.</title>
        <authorList>
            <person name="Zhang S."/>
            <person name="Liu Y."/>
            <person name="Guo Y."/>
        </authorList>
    </citation>
    <scope>NUCLEOTIDE SEQUENCE</scope>
    <source>
        <strain evidence="5">R3-25</strain>
    </source>
</reference>
<dbReference type="RefSeq" id="WP_319073385.1">
    <property type="nucleotide sequence ID" value="NZ_JAWWMZ010000003.1"/>
</dbReference>
<organism evidence="5 6">
    <name type="scientific">Delftia acidovorans</name>
    <name type="common">Pseudomonas acidovorans</name>
    <name type="synonym">Comamonas acidovorans</name>
    <dbReference type="NCBI Taxonomy" id="80866"/>
    <lineage>
        <taxon>Bacteria</taxon>
        <taxon>Pseudomonadati</taxon>
        <taxon>Pseudomonadota</taxon>
        <taxon>Betaproteobacteria</taxon>
        <taxon>Burkholderiales</taxon>
        <taxon>Comamonadaceae</taxon>
        <taxon>Delftia</taxon>
    </lineage>
</organism>
<evidence type="ECO:0000256" key="1">
    <source>
        <dbReference type="SAM" id="Coils"/>
    </source>
</evidence>
<evidence type="ECO:0000256" key="2">
    <source>
        <dbReference type="SAM" id="MobiDB-lite"/>
    </source>
</evidence>
<keyword evidence="1" id="KW-0175">Coiled coil</keyword>
<dbReference type="Proteomes" id="UP001287445">
    <property type="component" value="Unassembled WGS sequence"/>
</dbReference>
<feature type="domain" description="Bacteriophage tail tape measure N-terminal" evidence="4">
    <location>
        <begin position="43"/>
        <end position="196"/>
    </location>
</feature>
<evidence type="ECO:0000313" key="6">
    <source>
        <dbReference type="Proteomes" id="UP001287445"/>
    </source>
</evidence>
<feature type="transmembrane region" description="Helical" evidence="3">
    <location>
        <begin position="836"/>
        <end position="858"/>
    </location>
</feature>
<evidence type="ECO:0000256" key="3">
    <source>
        <dbReference type="SAM" id="Phobius"/>
    </source>
</evidence>
<dbReference type="EMBL" id="JAWWMZ010000003">
    <property type="protein sequence ID" value="MDX4953816.1"/>
    <property type="molecule type" value="Genomic_DNA"/>
</dbReference>
<keyword evidence="3" id="KW-0812">Transmembrane</keyword>
<comment type="caution">
    <text evidence="5">The sequence shown here is derived from an EMBL/GenBank/DDBJ whole genome shotgun (WGS) entry which is preliminary data.</text>
</comment>
<sequence>MSALGSLVVKLALEYAQFSLGLQSSEQDVKQHSKRVQDAYDNMAAGVSARMDSLKGAVLGAIGGAISVVGITSAIAKIKQETIDAEKEQTQLAAAIKSTGGAAGWSVERLNAMADSMEKTSTFSAGQINQAQTRMLSYAGVVGDQFPRAMQAVIDMSERMGYEVTASAETIGKALDVPSEGLTALSKQGFRFTDAQKELVKQFERTGQTAKAQEIILQALESSYGGAAQAARDTLGGSLTAVGNTINSLMTADSASLPGLRDSVEGLNSTLNSDDVRNGFQTLISGLIDVGSFAASSMAGIVKLGQAVAEHKGEIGVVLGMIAGTATAAGALQVANAIGAAGGVWGALTKVRGAVIALSLALAANPATLVLLGIGAATGAAIASNIGDPVGDRLSKEIEYQTERLAQKEALLARAGGPRGQMTAKLEANIEGIRAHLKELKAAAGVVEPAVADVAAAVEGVAKAAEVSGQSLGQSEDWIKKYGTAAQKAALEVEEWKRKLGSAFTPEMQRQVEETYAKQDAGAKASAQSAKQLQTSYDNLLQSIAEKTAEQRQELSSGEALTESDKIRIKFNEDLKDSLKGLTAAQRANVLAKIDTLAALEKENEAAKKAKKAAEEERKYRQEWLGIQAKTVEELEAGNKSLREEIELIGLSADQQRAVLELRQLAVILSKEQQLAEMERAVALTGTMTAEHALLQQEIALLRERLALTSQKDGKEAAAKASAASVTEWQKGVDQIGQSLTDQLMAGGRSFGDYLKNLARTLILRPLIMPMVQPVAAYAANMLGLSDGGGAQGNALAGVKSLADIWSSFSSGTSGVVASGVIGLGKLMGSSFLGELGAGIAAGGQLGIGGVASLWGSASGTTAAGMGFGAALPYIGAALAVFSLFKSGLFGSRGPNHSGGVYSTRTDDWDDATKQALGKDAWGNALGDFTKRGNKELGEKLGTTVKALAEVYKSMSKYASGNVREVDIAAGFATNPKYGDEDAHGYFQIIDKVTGEVLKSYKNRDLGKDPEKAFTQFVADMGGALVSELKKAGLPAWMRDVFDELGDDITLDSYNAMLQKIQLTATAVEGWTNNIVNFGEMGDKAIAKLIKDMGGIENAIAGIDAFYAGFYTESERVENAAKVLDKSLKDLKLEIDPRQGQAAKEQFRKLIEAAMAAGDVELLAKLLPMAQMFGEVADAAGRVLDGLKEDRSKLEAEYLRATGQTDKYREALRKLATEGMTEAERAAWDYNEALRAEIAARDKQTDLERQLLELSGDTAELRRRELAALDPSNRALQQRIWAIEDEREAVTAAHDLFRRAYQRDRDALQDQAATLQSTISAISSAVGMLNSTANDLWGSVDSTRQLLAAQGMVYIERALAGMRAGASVTDYAGLQDAIGAARNGITSGEYTSEFERRRDTKVLAGQLAEMGEIAGIQLSFEERQLKAVQTQIEQLDALANTADELVNGTAALSDTVRGYFDKLLATLGTTKPSTPAKQPGKDDGGAVWGPGGGSTDPVDSKYSRPRIDGSGGTWYEPVVDAGTVGKLDGLFDKYHAYDGTGDLNGLMQTMRDAGATLQDLEALSGFYARDWAEVEKITGIKLPAFDIGTNYVPFDMPAIVHAGERIVPAADNRRLMAALDGAGGPAGGAVLEVLQAVREGIDALREAAEATAGHTSVLPDYTDQRDRVSGGGNADYVVIANVGEVAEGLAKVLEKGTA</sequence>
<gene>
    <name evidence="5" type="ORF">SGN30_10355</name>
</gene>
<feature type="coiled-coil region" evidence="1">
    <location>
        <begin position="1177"/>
        <end position="1204"/>
    </location>
</feature>
<protein>
    <submittedName>
        <fullName evidence="5">Phage tail length tape measure family protein</fullName>
    </submittedName>
</protein>
<feature type="coiled-coil region" evidence="1">
    <location>
        <begin position="1418"/>
        <end position="1445"/>
    </location>
</feature>
<evidence type="ECO:0000259" key="4">
    <source>
        <dbReference type="Pfam" id="PF06791"/>
    </source>
</evidence>
<dbReference type="Pfam" id="PF06791">
    <property type="entry name" value="TMP_2"/>
    <property type="match status" value="1"/>
</dbReference>